<evidence type="ECO:0000256" key="1">
    <source>
        <dbReference type="SAM" id="Phobius"/>
    </source>
</evidence>
<evidence type="ECO:0000313" key="3">
    <source>
        <dbReference type="EMBL" id="RHM94901.1"/>
    </source>
</evidence>
<keyword evidence="1" id="KW-0812">Transmembrane</keyword>
<dbReference type="InterPro" id="IPR025698">
    <property type="entry name" value="2TM_dom"/>
</dbReference>
<gene>
    <name evidence="3" type="ORF">DWZ34_11880</name>
</gene>
<evidence type="ECO:0000313" key="4">
    <source>
        <dbReference type="Proteomes" id="UP000285109"/>
    </source>
</evidence>
<keyword evidence="1" id="KW-1133">Transmembrane helix</keyword>
<name>A0A415T0P1_9BACT</name>
<sequence length="88" mass="10694">MVYFINHFVQLKIGIMETVRKLERIARRLPSYLKFRIIQYVVMNLFLVLLNYVTSPNCWWVGWVAFGWGLSLSIEIISWYYTNKEEKR</sequence>
<comment type="caution">
    <text evidence="3">The sequence shown here is derived from an EMBL/GenBank/DDBJ whole genome shotgun (WGS) entry which is preliminary data.</text>
</comment>
<proteinExistence type="predicted"/>
<keyword evidence="1" id="KW-0472">Membrane</keyword>
<reference evidence="3 4" key="1">
    <citation type="submission" date="2018-08" db="EMBL/GenBank/DDBJ databases">
        <title>A genome reference for cultivated species of the human gut microbiota.</title>
        <authorList>
            <person name="Zou Y."/>
            <person name="Xue W."/>
            <person name="Luo G."/>
        </authorList>
    </citation>
    <scope>NUCLEOTIDE SEQUENCE [LARGE SCALE GENOMIC DNA]</scope>
    <source>
        <strain evidence="3 4">AF31-28B-AC</strain>
    </source>
</reference>
<feature type="domain" description="2TM" evidence="2">
    <location>
        <begin position="33"/>
        <end position="84"/>
    </location>
</feature>
<dbReference type="Proteomes" id="UP000285109">
    <property type="component" value="Unassembled WGS sequence"/>
</dbReference>
<organism evidence="3 4">
    <name type="scientific">Phocaeicola plebeius</name>
    <dbReference type="NCBI Taxonomy" id="310297"/>
    <lineage>
        <taxon>Bacteria</taxon>
        <taxon>Pseudomonadati</taxon>
        <taxon>Bacteroidota</taxon>
        <taxon>Bacteroidia</taxon>
        <taxon>Bacteroidales</taxon>
        <taxon>Bacteroidaceae</taxon>
        <taxon>Phocaeicola</taxon>
    </lineage>
</organism>
<dbReference type="AlphaFoldDB" id="A0A415T0P1"/>
<protein>
    <recommendedName>
        <fullName evidence="2">2TM domain-containing protein</fullName>
    </recommendedName>
</protein>
<feature type="transmembrane region" description="Helical" evidence="1">
    <location>
        <begin position="37"/>
        <end position="54"/>
    </location>
</feature>
<feature type="transmembrane region" description="Helical" evidence="1">
    <location>
        <begin position="60"/>
        <end position="81"/>
    </location>
</feature>
<dbReference type="Pfam" id="PF13239">
    <property type="entry name" value="2TM"/>
    <property type="match status" value="1"/>
</dbReference>
<evidence type="ECO:0000259" key="2">
    <source>
        <dbReference type="Pfam" id="PF13239"/>
    </source>
</evidence>
<dbReference type="EMBL" id="QRQK01000024">
    <property type="protein sequence ID" value="RHM94901.1"/>
    <property type="molecule type" value="Genomic_DNA"/>
</dbReference>
<dbReference type="RefSeq" id="WP_118026045.1">
    <property type="nucleotide sequence ID" value="NZ_DBFVLJ010000009.1"/>
</dbReference>
<accession>A0A415T0P1</accession>